<dbReference type="Proteomes" id="UP000217076">
    <property type="component" value="Unassembled WGS sequence"/>
</dbReference>
<evidence type="ECO:0000313" key="2">
    <source>
        <dbReference type="Proteomes" id="UP000217076"/>
    </source>
</evidence>
<dbReference type="STRING" id="83401.SAMN05421742_10657"/>
<gene>
    <name evidence="1" type="ORF">SAMN05421742_10657</name>
</gene>
<protein>
    <submittedName>
        <fullName evidence="1">Photoactive yellow protein</fullName>
    </submittedName>
</protein>
<dbReference type="AlphaFoldDB" id="A0A1G8BK33"/>
<dbReference type="RefSeq" id="WP_092619318.1">
    <property type="nucleotide sequence ID" value="NZ_FNCV01000006.1"/>
</dbReference>
<dbReference type="SUPFAM" id="SSF55785">
    <property type="entry name" value="PYP-like sensor domain (PAS domain)"/>
    <property type="match status" value="1"/>
</dbReference>
<name>A0A1G8BK33_9PROT</name>
<dbReference type="Gene3D" id="3.30.450.20">
    <property type="entry name" value="PAS domain"/>
    <property type="match status" value="1"/>
</dbReference>
<dbReference type="OrthoDB" id="8447792at2"/>
<dbReference type="EMBL" id="FNCV01000006">
    <property type="protein sequence ID" value="SDH33559.1"/>
    <property type="molecule type" value="Genomic_DNA"/>
</dbReference>
<evidence type="ECO:0000313" key="1">
    <source>
        <dbReference type="EMBL" id="SDH33559.1"/>
    </source>
</evidence>
<sequence length="119" mass="13624">MQFTDPDLLSALDRASPAELDKLAFGVIGMDAAGVVEHYNAWEARAARLDPAWVIGRNFFHEVGLCMNNFMVGHRYRSAERLDEILDYVLTFRMKPTPVRLRLLKGPEARLDWMAVDWS</sequence>
<keyword evidence="2" id="KW-1185">Reference proteome</keyword>
<accession>A0A1G8BK33</accession>
<proteinExistence type="predicted"/>
<organism evidence="1 2">
    <name type="scientific">Roseospirillum parvum</name>
    <dbReference type="NCBI Taxonomy" id="83401"/>
    <lineage>
        <taxon>Bacteria</taxon>
        <taxon>Pseudomonadati</taxon>
        <taxon>Pseudomonadota</taxon>
        <taxon>Alphaproteobacteria</taxon>
        <taxon>Rhodospirillales</taxon>
        <taxon>Rhodospirillaceae</taxon>
        <taxon>Roseospirillum</taxon>
    </lineage>
</organism>
<dbReference type="InterPro" id="IPR035965">
    <property type="entry name" value="PAS-like_dom_sf"/>
</dbReference>
<reference evidence="2" key="1">
    <citation type="submission" date="2016-10" db="EMBL/GenBank/DDBJ databases">
        <authorList>
            <person name="Varghese N."/>
            <person name="Submissions S."/>
        </authorList>
    </citation>
    <scope>NUCLEOTIDE SEQUENCE [LARGE SCALE GENOMIC DNA]</scope>
    <source>
        <strain evidence="2">930I</strain>
    </source>
</reference>